<keyword evidence="2" id="KW-1185">Reference proteome</keyword>
<dbReference type="EMBL" id="JAWXYG010000004">
    <property type="protein sequence ID" value="KAK4276178.1"/>
    <property type="molecule type" value="Genomic_DNA"/>
</dbReference>
<sequence length="85" mass="9529">MATTLHASPMVLACPTSVTTIIHKDFKAMAKNPHILLLENCKPMKELPQLHCDMMERGLCRKASYINKLISACDEMGTYESLSYV</sequence>
<protein>
    <submittedName>
        <fullName evidence="1">Uncharacterized protein</fullName>
    </submittedName>
</protein>
<comment type="caution">
    <text evidence="1">The sequence shown here is derived from an EMBL/GenBank/DDBJ whole genome shotgun (WGS) entry which is preliminary data.</text>
</comment>
<evidence type="ECO:0000313" key="1">
    <source>
        <dbReference type="EMBL" id="KAK4276178.1"/>
    </source>
</evidence>
<proteinExistence type="predicted"/>
<dbReference type="Proteomes" id="UP001293593">
    <property type="component" value="Unassembled WGS sequence"/>
</dbReference>
<evidence type="ECO:0000313" key="2">
    <source>
        <dbReference type="Proteomes" id="UP001293593"/>
    </source>
</evidence>
<reference evidence="1" key="1">
    <citation type="submission" date="2023-10" db="EMBL/GenBank/DDBJ databases">
        <title>Chromosome-level genome of the transformable northern wattle, Acacia crassicarpa.</title>
        <authorList>
            <person name="Massaro I."/>
            <person name="Sinha N.R."/>
            <person name="Poethig S."/>
            <person name="Leichty A.R."/>
        </authorList>
    </citation>
    <scope>NUCLEOTIDE SEQUENCE</scope>
    <source>
        <strain evidence="1">Acra3RX</strain>
        <tissue evidence="1">Leaf</tissue>
    </source>
</reference>
<accession>A0AAE1JY18</accession>
<organism evidence="1 2">
    <name type="scientific">Acacia crassicarpa</name>
    <name type="common">northern wattle</name>
    <dbReference type="NCBI Taxonomy" id="499986"/>
    <lineage>
        <taxon>Eukaryota</taxon>
        <taxon>Viridiplantae</taxon>
        <taxon>Streptophyta</taxon>
        <taxon>Embryophyta</taxon>
        <taxon>Tracheophyta</taxon>
        <taxon>Spermatophyta</taxon>
        <taxon>Magnoliopsida</taxon>
        <taxon>eudicotyledons</taxon>
        <taxon>Gunneridae</taxon>
        <taxon>Pentapetalae</taxon>
        <taxon>rosids</taxon>
        <taxon>fabids</taxon>
        <taxon>Fabales</taxon>
        <taxon>Fabaceae</taxon>
        <taxon>Caesalpinioideae</taxon>
        <taxon>mimosoid clade</taxon>
        <taxon>Acacieae</taxon>
        <taxon>Acacia</taxon>
    </lineage>
</organism>
<gene>
    <name evidence="1" type="ORF">QN277_019153</name>
</gene>
<dbReference type="AlphaFoldDB" id="A0AAE1JY18"/>
<name>A0AAE1JY18_9FABA</name>